<organism evidence="1 2">
    <name type="scientific">Tritrichomonas foetus</name>
    <dbReference type="NCBI Taxonomy" id="1144522"/>
    <lineage>
        <taxon>Eukaryota</taxon>
        <taxon>Metamonada</taxon>
        <taxon>Parabasalia</taxon>
        <taxon>Tritrichomonadida</taxon>
        <taxon>Tritrichomonadidae</taxon>
        <taxon>Tritrichomonas</taxon>
    </lineage>
</organism>
<gene>
    <name evidence="1" type="ORF">TRFO_36518</name>
</gene>
<evidence type="ECO:0000313" key="1">
    <source>
        <dbReference type="EMBL" id="OHS97317.1"/>
    </source>
</evidence>
<dbReference type="Proteomes" id="UP000179807">
    <property type="component" value="Unassembled WGS sequence"/>
</dbReference>
<reference evidence="1" key="1">
    <citation type="submission" date="2016-10" db="EMBL/GenBank/DDBJ databases">
        <authorList>
            <person name="Benchimol M."/>
            <person name="Almeida L.G."/>
            <person name="Vasconcelos A.T."/>
            <person name="Perreira-Neves A."/>
            <person name="Rosa I.A."/>
            <person name="Tasca T."/>
            <person name="Bogo M.R."/>
            <person name="de Souza W."/>
        </authorList>
    </citation>
    <scope>NUCLEOTIDE SEQUENCE [LARGE SCALE GENOMIC DNA]</scope>
    <source>
        <strain evidence="1">K</strain>
    </source>
</reference>
<proteinExistence type="predicted"/>
<dbReference type="VEuPathDB" id="TrichDB:TRFO_36518"/>
<dbReference type="EMBL" id="MLAK01001124">
    <property type="protein sequence ID" value="OHS97317.1"/>
    <property type="molecule type" value="Genomic_DNA"/>
</dbReference>
<comment type="caution">
    <text evidence="1">The sequence shown here is derived from an EMBL/GenBank/DDBJ whole genome shotgun (WGS) entry which is preliminary data.</text>
</comment>
<dbReference type="OrthoDB" id="10266865at2759"/>
<sequence>MMKREIALSAKGITNAGQIVKLNNDFTFTFGEWYYKCPKFLACFISPKLCELLQLDPTISSFDISMKKIAVKRKHTSETQNEENLSEFEKTDLYNEEEMNSEFYNQTFSKLIGLIKGKKIEIEKEEEEKLLVHFALELGNGELLTILKKEGVEMKVDNVIERLTVLSNSHLAIPIEEEIGFIAEHFTEFNPKVIQKMSLESLDSIMSHPNFVVRSENWLYDLIRSFGKKYDILLSYVQLEYLNDEKIKDFIEYLEFEQLNISIWKNVCNRSKLHLEPRLHQTRHVGEYIRYNNDPFNGIFSKLNRESGKNCIENKTVEVTFHDKNSNYRGENELVNYSTSNYLELLEYCQSQSYCPGPTYLPYIIFDFKNRAVKLCHYSLKSGTKSGSYLMNWVIEGSNNDEWTEIDQQTTRDLCGCNLYHTYACNCKESYKKIRIRLTGNDSNGTKHLQLKNIEFFGQIYPVQQ</sequence>
<dbReference type="RefSeq" id="XP_068350454.1">
    <property type="nucleotide sequence ID" value="XM_068510873.1"/>
</dbReference>
<dbReference type="GeneID" id="94845577"/>
<evidence type="ECO:0000313" key="2">
    <source>
        <dbReference type="Proteomes" id="UP000179807"/>
    </source>
</evidence>
<name>A0A1J4JIG3_9EUKA</name>
<evidence type="ECO:0008006" key="3">
    <source>
        <dbReference type="Google" id="ProtNLM"/>
    </source>
</evidence>
<accession>A0A1J4JIG3</accession>
<dbReference type="Gene3D" id="2.60.120.260">
    <property type="entry name" value="Galactose-binding domain-like"/>
    <property type="match status" value="1"/>
</dbReference>
<dbReference type="AlphaFoldDB" id="A0A1J4JIG3"/>
<keyword evidence="2" id="KW-1185">Reference proteome</keyword>
<protein>
    <recommendedName>
        <fullName evidence="3">F5/8 type C domain-containing protein</fullName>
    </recommendedName>
</protein>